<dbReference type="InterPro" id="IPR016181">
    <property type="entry name" value="Acyl_CoA_acyltransferase"/>
</dbReference>
<evidence type="ECO:0000256" key="5">
    <source>
        <dbReference type="SAM" id="MobiDB-lite"/>
    </source>
</evidence>
<keyword evidence="8" id="KW-1185">Reference proteome</keyword>
<dbReference type="Gene3D" id="3.90.1150.10">
    <property type="entry name" value="Aspartate Aminotransferase, domain 1"/>
    <property type="match status" value="2"/>
</dbReference>
<dbReference type="SUPFAM" id="SSF53383">
    <property type="entry name" value="PLP-dependent transferases"/>
    <property type="match status" value="2"/>
</dbReference>
<organism evidence="7 8">
    <name type="scientific">Haliangium ochraceum (strain DSM 14365 / JCM 11303 / SMP-2)</name>
    <dbReference type="NCBI Taxonomy" id="502025"/>
    <lineage>
        <taxon>Bacteria</taxon>
        <taxon>Pseudomonadati</taxon>
        <taxon>Myxococcota</taxon>
        <taxon>Polyangia</taxon>
        <taxon>Haliangiales</taxon>
        <taxon>Kofleriaceae</taxon>
        <taxon>Haliangium</taxon>
    </lineage>
</organism>
<dbReference type="Gene3D" id="3.40.309.10">
    <property type="entry name" value="Aldehyde Dehydrogenase, Chain A, domain 2"/>
    <property type="match status" value="1"/>
</dbReference>
<keyword evidence="2 4" id="KW-0560">Oxidoreductase</keyword>
<dbReference type="HOGENOM" id="CLU_245237_0_0_7"/>
<dbReference type="eggNOG" id="COG1012">
    <property type="taxonomic scope" value="Bacteria"/>
</dbReference>
<evidence type="ECO:0000256" key="2">
    <source>
        <dbReference type="ARBA" id="ARBA00023002"/>
    </source>
</evidence>
<dbReference type="InterPro" id="IPR029510">
    <property type="entry name" value="Ald_DH_CS_GLU"/>
</dbReference>
<dbReference type="InterPro" id="IPR016160">
    <property type="entry name" value="Ald_DH_CS_CYS"/>
</dbReference>
<feature type="domain" description="N-acetyltransferase" evidence="6">
    <location>
        <begin position="1012"/>
        <end position="1196"/>
    </location>
</feature>
<dbReference type="EMBL" id="CP001804">
    <property type="protein sequence ID" value="ACY17047.1"/>
    <property type="molecule type" value="Genomic_DNA"/>
</dbReference>
<dbReference type="PROSITE" id="PS00687">
    <property type="entry name" value="ALDEHYDE_DEHYDR_GLU"/>
    <property type="match status" value="1"/>
</dbReference>
<dbReference type="GO" id="GO:0008483">
    <property type="term" value="F:transaminase activity"/>
    <property type="evidence" value="ECO:0007669"/>
    <property type="project" value="InterPro"/>
</dbReference>
<dbReference type="Pfam" id="PF00171">
    <property type="entry name" value="Aldedh"/>
    <property type="match status" value="1"/>
</dbReference>
<comment type="similarity">
    <text evidence="4">Belongs to the aldehyde dehydrogenase family.</text>
</comment>
<dbReference type="Gene3D" id="3.40.605.10">
    <property type="entry name" value="Aldehyde Dehydrogenase, Chain A, domain 1"/>
    <property type="match status" value="1"/>
</dbReference>
<sequence length="1577" mass="168970">MDVLGDFINGAFHLPPSEPQSQPLRSRNPARDGAIVFESAWSAERMSAACDAAAEAARAWSAAGREQRWQALVRFREALQRRGGALADAIVAETGKLRSEAVGEARALVSRFDLVRAQAERDMQEGRLPGHPHEQQRFQALGVVGVIGPFNYPLHLCHAHVVPALLMGNAVVIKPSEVAPLAAQRYAEAALEAGLPAGVFNLVHGGPAAGVALAGHPAVRGLCFTGSYEVGRKLTAQSVDRPELLLALEMGGKNTAVVFDDASLRQAAHEIVLGGYLSAGQRCTASDRVLVQRRLLKPLLAALQPLVAALRIGDPENPASFAGPLSTEGGRERFERALSQACAAGAEPVIAGGRIDGGFFVRPSLHLVPEGVHHIAGYTDTELFGPDLGVEVFDDDEEAAAIVARSPYGFANAVFTGSDERFERFCAATMAGIVNRNRSTNLASPRLPFGGVGRSGNYRPAGAYALRNVVLPTAVQDNVLGAVHPHPMLAAHLPAPDLDLLAAQHAAEEEAEAQRSLLDMPRPQGPRRPSGGRLPQSDAWLLRLYAGERVVREKKPAVFDHLRSHGGWFVSVDDEPLSVLDGMSQTATLAGGFADDTVVRGYTEGAFAGTLLQTADTSAREHQSARAFADFLRAQVPGLPHVTYANSGAEANEKALALCLLAAQRRGSQARKVLAFEGGFHGRTLLALHATYNPAKRGPFEIAGYEASFAPFPVWRTPHQDQPAAPSGFYAAAAAGDADALESQLRQDGRDPLLAEEVRALVAVHAALASGEYFACIVEPMQCEGGDRYASNRFFRALRLLTRRQGVALIMDEVQTGFGLGGSFAWHTTLDLIDSRGEPDVPDAVTFAKRAQAGVVMSVVDDPEPTGTQPASLVRGRLHGEVAAQAAAEGDAERVAAHVRPHLFALAEAYPHLVSEPRCRGYAIAFDLPSPGHLAAYLGQRFWRGAIVYGAGTRTVRYRLSTAFGTRELDMLVTSMRRSLSWLDAHPHASPPAWEDPARPPRANSEDLRVRVRVRAIDADQGKAVLDALCEMEAEIYEPARQTPRAELEEAIVHPDGVSLLAEVQSSENQDDDDWQLAGFALSIPLEAVADTPGPDRDPMRGRDNTLYSVSITVARAFQSRGIGRQLKAGQLREAATREATGGGPRYRYLTGRNRSGHTASMTHLNRAFGAHVVCTLRGQYNDPEGEAVYYRIPIGPLQPNIAGPGRATPSAGDAAAVTESASSDTELGWIDGSCAISQPLAAPPESLLRAERTGQLFGPAVTKLTLLNFATPAMVRALEWIGALAPELPHMFLTSSRDECVDKSLRILRWHRPEAQIAIGFEGGYLGHTTAAARSLSDAAVHAQGAPYFDWPLLPHPAQVGSEATCAALRKVIDSAGAGRIFGLYYEPVQERTGRVIPADFWNALAELRSEFDLPVVAVETASACYRNGQTPFASPALGHDPDLLLWWGGAQTGYIHTSARYFVAKPLTMVSTWDGDELSLVRQHHELRALRKHDLAAAVAQLDRAAASLVEAGIACAGLGLYRVLDAGEHGDTFTAALRDQGVVLRRFANQRLALAPAVEQAEAVADALIRACAQ</sequence>
<dbReference type="SUPFAM" id="SSF53720">
    <property type="entry name" value="ALDH-like"/>
    <property type="match status" value="1"/>
</dbReference>
<dbReference type="SUPFAM" id="SSF55729">
    <property type="entry name" value="Acyl-CoA N-acyltransferases (Nat)"/>
    <property type="match status" value="1"/>
</dbReference>
<dbReference type="InterPro" id="IPR015422">
    <property type="entry name" value="PyrdxlP-dep_Trfase_small"/>
</dbReference>
<feature type="active site" evidence="3">
    <location>
        <position position="249"/>
    </location>
</feature>
<gene>
    <name evidence="7" type="ordered locus">Hoch_4556</name>
</gene>
<reference evidence="7 8" key="1">
    <citation type="journal article" date="2010" name="Stand. Genomic Sci.">
        <title>Complete genome sequence of Haliangium ochraceum type strain (SMP-2).</title>
        <authorList>
            <consortium name="US DOE Joint Genome Institute (JGI-PGF)"/>
            <person name="Ivanova N."/>
            <person name="Daum C."/>
            <person name="Lang E."/>
            <person name="Abt B."/>
            <person name="Kopitz M."/>
            <person name="Saunders E."/>
            <person name="Lapidus A."/>
            <person name="Lucas S."/>
            <person name="Glavina Del Rio T."/>
            <person name="Nolan M."/>
            <person name="Tice H."/>
            <person name="Copeland A."/>
            <person name="Cheng J.F."/>
            <person name="Chen F."/>
            <person name="Bruce D."/>
            <person name="Goodwin L."/>
            <person name="Pitluck S."/>
            <person name="Mavromatis K."/>
            <person name="Pati A."/>
            <person name="Mikhailova N."/>
            <person name="Chen A."/>
            <person name="Palaniappan K."/>
            <person name="Land M."/>
            <person name="Hauser L."/>
            <person name="Chang Y.J."/>
            <person name="Jeffries C.D."/>
            <person name="Detter J.C."/>
            <person name="Brettin T."/>
            <person name="Rohde M."/>
            <person name="Goker M."/>
            <person name="Bristow J."/>
            <person name="Markowitz V."/>
            <person name="Eisen J.A."/>
            <person name="Hugenholtz P."/>
            <person name="Kyrpides N.C."/>
            <person name="Klenk H.P."/>
        </authorList>
    </citation>
    <scope>NUCLEOTIDE SEQUENCE [LARGE SCALE GENOMIC DNA]</scope>
    <source>
        <strain evidence="8">DSM 14365 / CIP 107738 / JCM 11303 / AJ 13395 / SMP-2</strain>
    </source>
</reference>
<feature type="region of interest" description="Disordered" evidence="5">
    <location>
        <begin position="511"/>
        <end position="534"/>
    </location>
</feature>
<dbReference type="PANTHER" id="PTHR11699">
    <property type="entry name" value="ALDEHYDE DEHYDROGENASE-RELATED"/>
    <property type="match status" value="1"/>
</dbReference>
<evidence type="ECO:0000313" key="8">
    <source>
        <dbReference type="Proteomes" id="UP000001880"/>
    </source>
</evidence>
<accession>D0LQ10</accession>
<dbReference type="InterPro" id="IPR016161">
    <property type="entry name" value="Ald_DH/histidinol_DH"/>
</dbReference>
<dbReference type="GO" id="GO:0030170">
    <property type="term" value="F:pyridoxal phosphate binding"/>
    <property type="evidence" value="ECO:0007669"/>
    <property type="project" value="InterPro"/>
</dbReference>
<name>D0LQ10_HALO1</name>
<dbReference type="RefSeq" id="WP_012829645.1">
    <property type="nucleotide sequence ID" value="NC_013440.1"/>
</dbReference>
<dbReference type="Gene3D" id="3.40.630.30">
    <property type="match status" value="1"/>
</dbReference>
<evidence type="ECO:0000259" key="6">
    <source>
        <dbReference type="PROSITE" id="PS51186"/>
    </source>
</evidence>
<dbReference type="GO" id="GO:0016747">
    <property type="term" value="F:acyltransferase activity, transferring groups other than amino-acyl groups"/>
    <property type="evidence" value="ECO:0007669"/>
    <property type="project" value="InterPro"/>
</dbReference>
<proteinExistence type="inferred from homology"/>
<keyword evidence="1" id="KW-0663">Pyridoxal phosphate</keyword>
<dbReference type="Proteomes" id="UP000001880">
    <property type="component" value="Chromosome"/>
</dbReference>
<dbReference type="STRING" id="502025.Hoch_4556"/>
<dbReference type="InterPro" id="IPR016163">
    <property type="entry name" value="Ald_DH_C"/>
</dbReference>
<dbReference type="Gene3D" id="3.40.640.10">
    <property type="entry name" value="Type I PLP-dependent aspartate aminotransferase-like (Major domain)"/>
    <property type="match status" value="2"/>
</dbReference>
<dbReference type="GO" id="GO:0016620">
    <property type="term" value="F:oxidoreductase activity, acting on the aldehyde or oxo group of donors, NAD or NADP as acceptor"/>
    <property type="evidence" value="ECO:0007669"/>
    <property type="project" value="InterPro"/>
</dbReference>
<dbReference type="InterPro" id="IPR015590">
    <property type="entry name" value="Aldehyde_DH_dom"/>
</dbReference>
<dbReference type="KEGG" id="hoh:Hoch_4556"/>
<evidence type="ECO:0000313" key="7">
    <source>
        <dbReference type="EMBL" id="ACY17047.1"/>
    </source>
</evidence>
<protein>
    <submittedName>
        <fullName evidence="7">Aldehyde Dehydrogenase</fullName>
    </submittedName>
</protein>
<dbReference type="Pfam" id="PF00202">
    <property type="entry name" value="Aminotran_3"/>
    <property type="match status" value="2"/>
</dbReference>
<dbReference type="PROSITE" id="PS51186">
    <property type="entry name" value="GNAT"/>
    <property type="match status" value="1"/>
</dbReference>
<dbReference type="InterPro" id="IPR015424">
    <property type="entry name" value="PyrdxlP-dep_Trfase"/>
</dbReference>
<dbReference type="OrthoDB" id="6187633at2"/>
<dbReference type="PROSITE" id="PS00070">
    <property type="entry name" value="ALDEHYDE_DEHYDR_CYS"/>
    <property type="match status" value="1"/>
</dbReference>
<dbReference type="InterPro" id="IPR016162">
    <property type="entry name" value="Ald_DH_N"/>
</dbReference>
<evidence type="ECO:0000256" key="3">
    <source>
        <dbReference type="PROSITE-ProRule" id="PRU10007"/>
    </source>
</evidence>
<dbReference type="InterPro" id="IPR000182">
    <property type="entry name" value="GNAT_dom"/>
</dbReference>
<dbReference type="InterPro" id="IPR015421">
    <property type="entry name" value="PyrdxlP-dep_Trfase_major"/>
</dbReference>
<dbReference type="eggNOG" id="COG0160">
    <property type="taxonomic scope" value="Bacteria"/>
</dbReference>
<dbReference type="eggNOG" id="COG0161">
    <property type="taxonomic scope" value="Bacteria"/>
</dbReference>
<evidence type="ECO:0000256" key="1">
    <source>
        <dbReference type="ARBA" id="ARBA00022898"/>
    </source>
</evidence>
<dbReference type="InterPro" id="IPR005814">
    <property type="entry name" value="Aminotrans_3"/>
</dbReference>
<evidence type="ECO:0000256" key="4">
    <source>
        <dbReference type="RuleBase" id="RU003345"/>
    </source>
</evidence>